<feature type="compositionally biased region" description="Basic residues" evidence="2">
    <location>
        <begin position="211"/>
        <end position="222"/>
    </location>
</feature>
<keyword evidence="4" id="KW-1185">Reference proteome</keyword>
<feature type="compositionally biased region" description="Acidic residues" evidence="2">
    <location>
        <begin position="105"/>
        <end position="114"/>
    </location>
</feature>
<feature type="compositionally biased region" description="Low complexity" evidence="2">
    <location>
        <begin position="223"/>
        <end position="234"/>
    </location>
</feature>
<feature type="compositionally biased region" description="Polar residues" evidence="2">
    <location>
        <begin position="235"/>
        <end position="257"/>
    </location>
</feature>
<evidence type="ECO:0000256" key="2">
    <source>
        <dbReference type="SAM" id="MobiDB-lite"/>
    </source>
</evidence>
<feature type="region of interest" description="Disordered" evidence="2">
    <location>
        <begin position="43"/>
        <end position="66"/>
    </location>
</feature>
<reference evidence="3" key="1">
    <citation type="submission" date="2019-08" db="EMBL/GenBank/DDBJ databases">
        <title>The improved chromosome-level genome for the pearl oyster Pinctada fucata martensii using PacBio sequencing and Hi-C.</title>
        <authorList>
            <person name="Zheng Z."/>
        </authorList>
    </citation>
    <scope>NUCLEOTIDE SEQUENCE</scope>
    <source>
        <strain evidence="3">ZZ-2019</strain>
        <tissue evidence="3">Adductor muscle</tissue>
    </source>
</reference>
<name>A0AA88XNB7_PINIB</name>
<accession>A0AA88XNB7</accession>
<proteinExistence type="predicted"/>
<feature type="compositionally biased region" description="Low complexity" evidence="2">
    <location>
        <begin position="43"/>
        <end position="63"/>
    </location>
</feature>
<comment type="caution">
    <text evidence="3">The sequence shown here is derived from an EMBL/GenBank/DDBJ whole genome shotgun (WGS) entry which is preliminary data.</text>
</comment>
<dbReference type="Proteomes" id="UP001186944">
    <property type="component" value="Unassembled WGS sequence"/>
</dbReference>
<keyword evidence="1" id="KW-0175">Coiled coil</keyword>
<organism evidence="3 4">
    <name type="scientific">Pinctada imbricata</name>
    <name type="common">Atlantic pearl-oyster</name>
    <name type="synonym">Pinctada martensii</name>
    <dbReference type="NCBI Taxonomy" id="66713"/>
    <lineage>
        <taxon>Eukaryota</taxon>
        <taxon>Metazoa</taxon>
        <taxon>Spiralia</taxon>
        <taxon>Lophotrochozoa</taxon>
        <taxon>Mollusca</taxon>
        <taxon>Bivalvia</taxon>
        <taxon>Autobranchia</taxon>
        <taxon>Pteriomorphia</taxon>
        <taxon>Pterioida</taxon>
        <taxon>Pterioidea</taxon>
        <taxon>Pteriidae</taxon>
        <taxon>Pinctada</taxon>
    </lineage>
</organism>
<feature type="region of interest" description="Disordered" evidence="2">
    <location>
        <begin position="97"/>
        <end position="167"/>
    </location>
</feature>
<feature type="compositionally biased region" description="Basic and acidic residues" evidence="2">
    <location>
        <begin position="128"/>
        <end position="141"/>
    </location>
</feature>
<gene>
    <name evidence="3" type="ORF">FSP39_012165</name>
</gene>
<dbReference type="EMBL" id="VSWD01000013">
    <property type="protein sequence ID" value="KAK3084360.1"/>
    <property type="molecule type" value="Genomic_DNA"/>
</dbReference>
<sequence>MRQSEEEKQYLLEQTQRALKREEKQKKRQKKEMPYFEIEAEAAGDIADLSVSPSSQSESAVQDSEAEKETIQNFLSVCKPCSVVLIDFVKYLKINEQSQSNEGDSCTEEEDASEDNLSQGLPLQDPYSESKDEMEKEKDPSVDVSGLVVTPTSRRRRKPSARKQAKSYNFKQRFTAEIVNYPLQNFDYNPSTTVPPLRLKIKPNVAAEPKKRGRYGKRKARKSFSPSKAPSKSFQQNQGKVDSAKGNNTGTKIENPTLVQNVQKVQELPTKGFEGSYVQFIRDKDSTNTVQNTNVTPKKHEVTTLNHLIPSLKISIKMFPRLSLSVSK</sequence>
<protein>
    <submittedName>
        <fullName evidence="3">Uncharacterized protein</fullName>
    </submittedName>
</protein>
<dbReference type="AlphaFoldDB" id="A0AA88XNB7"/>
<evidence type="ECO:0000313" key="3">
    <source>
        <dbReference type="EMBL" id="KAK3084360.1"/>
    </source>
</evidence>
<evidence type="ECO:0000256" key="1">
    <source>
        <dbReference type="SAM" id="Coils"/>
    </source>
</evidence>
<feature type="compositionally biased region" description="Basic residues" evidence="2">
    <location>
        <begin position="153"/>
        <end position="165"/>
    </location>
</feature>
<evidence type="ECO:0000313" key="4">
    <source>
        <dbReference type="Proteomes" id="UP001186944"/>
    </source>
</evidence>
<feature type="coiled-coil region" evidence="1">
    <location>
        <begin position="5"/>
        <end position="32"/>
    </location>
</feature>
<feature type="region of interest" description="Disordered" evidence="2">
    <location>
        <begin position="192"/>
        <end position="257"/>
    </location>
</feature>